<evidence type="ECO:0000313" key="1">
    <source>
        <dbReference type="EMBL" id="MBA4635556.1"/>
    </source>
</evidence>
<sequence length="114" mass="13359">MLLGFQVLLPQHGLHHKVQHLAILTFHRQLESITHPLSAVEQLHFFQYFGLTKRPVRVYVLYQLHDLVIQPLLQNMQSNTQYLNQRLRHACQAADNPSTAQGTSRACEELIWWH</sequence>
<proteinExistence type="predicted"/>
<organism evidence="1">
    <name type="scientific">Opuntia streptacantha</name>
    <name type="common">Prickly pear cactus</name>
    <name type="synonym">Opuntia cardona</name>
    <dbReference type="NCBI Taxonomy" id="393608"/>
    <lineage>
        <taxon>Eukaryota</taxon>
        <taxon>Viridiplantae</taxon>
        <taxon>Streptophyta</taxon>
        <taxon>Embryophyta</taxon>
        <taxon>Tracheophyta</taxon>
        <taxon>Spermatophyta</taxon>
        <taxon>Magnoliopsida</taxon>
        <taxon>eudicotyledons</taxon>
        <taxon>Gunneridae</taxon>
        <taxon>Pentapetalae</taxon>
        <taxon>Caryophyllales</taxon>
        <taxon>Cactineae</taxon>
        <taxon>Cactaceae</taxon>
        <taxon>Opuntioideae</taxon>
        <taxon>Opuntia</taxon>
    </lineage>
</organism>
<dbReference type="AlphaFoldDB" id="A0A7C8Z6N1"/>
<reference evidence="1" key="2">
    <citation type="submission" date="2020-07" db="EMBL/GenBank/DDBJ databases">
        <authorList>
            <person name="Vera ALvarez R."/>
            <person name="Arias-Moreno D.M."/>
            <person name="Jimenez-Jacinto V."/>
            <person name="Jimenez-Bremont J.F."/>
            <person name="Swaminathan K."/>
            <person name="Moose S.P."/>
            <person name="Guerrero-Gonzalez M.L."/>
            <person name="Marino-Ramirez L."/>
            <person name="Landsman D."/>
            <person name="Rodriguez-Kessler M."/>
            <person name="Delgado-Sanchez P."/>
        </authorList>
    </citation>
    <scope>NUCLEOTIDE SEQUENCE</scope>
    <source>
        <tissue evidence="1">Cladode</tissue>
    </source>
</reference>
<dbReference type="EMBL" id="GISG01095715">
    <property type="protein sequence ID" value="MBA4635556.1"/>
    <property type="molecule type" value="Transcribed_RNA"/>
</dbReference>
<name>A0A7C8Z6N1_OPUST</name>
<reference evidence="1" key="1">
    <citation type="journal article" date="2013" name="J. Plant Res.">
        <title>Effect of fungi and light on seed germination of three Opuntia species from semiarid lands of central Mexico.</title>
        <authorList>
            <person name="Delgado-Sanchez P."/>
            <person name="Jimenez-Bremont J.F."/>
            <person name="Guerrero-Gonzalez Mde L."/>
            <person name="Flores J."/>
        </authorList>
    </citation>
    <scope>NUCLEOTIDE SEQUENCE</scope>
    <source>
        <tissue evidence="1">Cladode</tissue>
    </source>
</reference>
<protein>
    <submittedName>
        <fullName evidence="1">Uncharacterized protein</fullName>
    </submittedName>
</protein>
<accession>A0A7C8Z6N1</accession>